<feature type="transmembrane region" description="Helical" evidence="1">
    <location>
        <begin position="48"/>
        <end position="64"/>
    </location>
</feature>
<dbReference type="STRING" id="1236970.JCM9140_1918"/>
<name>W4Q1Q2_9BACI</name>
<keyword evidence="1" id="KW-0472">Membrane</keyword>
<organism evidence="4 5">
    <name type="scientific">Halalkalibacter wakoensis JCM 9140</name>
    <dbReference type="NCBI Taxonomy" id="1236970"/>
    <lineage>
        <taxon>Bacteria</taxon>
        <taxon>Bacillati</taxon>
        <taxon>Bacillota</taxon>
        <taxon>Bacilli</taxon>
        <taxon>Bacillales</taxon>
        <taxon>Bacillaceae</taxon>
        <taxon>Halalkalibacter</taxon>
    </lineage>
</organism>
<sequence>MKKQTFIGLILVIIGFNILLNTINLSLGSFLAPLIFLMIGLFLYKRRHHFISAIFFFISASIIFDQFLGMNFMGLLLAFVALYFGIKLVRSPKERKRTRKEKKGKIEELDEKIEKNVKKKEEKEFGSVIENRETKQFSDDHVVYTPSIRKSLIGEVHYLGEPFELHDLTIWNGIGEVRIDLSKAIIPEGETVIFAQTLIGRLIYMFQTT</sequence>
<evidence type="ECO:0000313" key="4">
    <source>
        <dbReference type="EMBL" id="GAE25897.1"/>
    </source>
</evidence>
<feature type="transmembrane region" description="Helical" evidence="1">
    <location>
        <begin position="70"/>
        <end position="89"/>
    </location>
</feature>
<protein>
    <submittedName>
        <fullName evidence="4">Transporter LiaF</fullName>
    </submittedName>
</protein>
<keyword evidence="1" id="KW-1133">Transmembrane helix</keyword>
<feature type="transmembrane region" description="Helical" evidence="1">
    <location>
        <begin position="6"/>
        <end position="36"/>
    </location>
</feature>
<dbReference type="PIRSF" id="PIRSF031509">
    <property type="entry name" value="Cell_wall_LiaF/YvqF"/>
    <property type="match status" value="1"/>
</dbReference>
<feature type="domain" description="LiaF transmembrane" evidence="3">
    <location>
        <begin position="6"/>
        <end position="95"/>
    </location>
</feature>
<evidence type="ECO:0000313" key="5">
    <source>
        <dbReference type="Proteomes" id="UP000018890"/>
    </source>
</evidence>
<dbReference type="Pfam" id="PF22570">
    <property type="entry name" value="LiaF-TM"/>
    <property type="match status" value="1"/>
</dbReference>
<dbReference type="GO" id="GO:0016020">
    <property type="term" value="C:membrane"/>
    <property type="evidence" value="ECO:0007669"/>
    <property type="project" value="InterPro"/>
</dbReference>
<dbReference type="InterPro" id="IPR016975">
    <property type="entry name" value="Cell_wall_LiaF"/>
</dbReference>
<proteinExistence type="predicted"/>
<keyword evidence="1" id="KW-0812">Transmembrane</keyword>
<dbReference type="AlphaFoldDB" id="W4Q1Q2"/>
<dbReference type="InterPro" id="IPR054331">
    <property type="entry name" value="LiaF_TM"/>
</dbReference>
<evidence type="ECO:0000259" key="2">
    <source>
        <dbReference type="Pfam" id="PF09922"/>
    </source>
</evidence>
<dbReference type="InterPro" id="IPR024425">
    <property type="entry name" value="LiaF-like_C"/>
</dbReference>
<dbReference type="Pfam" id="PF09922">
    <property type="entry name" value="LiaF-like_C"/>
    <property type="match status" value="1"/>
</dbReference>
<gene>
    <name evidence="4" type="ORF">JCM9140_1918</name>
</gene>
<evidence type="ECO:0000256" key="1">
    <source>
        <dbReference type="SAM" id="Phobius"/>
    </source>
</evidence>
<feature type="domain" description="Cell wall-active antibiotics response LiaF-like C-terminal" evidence="2">
    <location>
        <begin position="153"/>
        <end position="201"/>
    </location>
</feature>
<reference evidence="4" key="1">
    <citation type="journal article" date="2014" name="Genome Announc.">
        <title>Draft Genome Sequences of Three Alkaliphilic Bacillus Strains, Bacillus wakoensis JCM 9140T, Bacillus akibai JCM 9157T, and Bacillus hemicellulosilyticus JCM 9152T.</title>
        <authorList>
            <person name="Yuki M."/>
            <person name="Oshima K."/>
            <person name="Suda W."/>
            <person name="Oshida Y."/>
            <person name="Kitamura K."/>
            <person name="Iida T."/>
            <person name="Hattori M."/>
            <person name="Ohkuma M."/>
        </authorList>
    </citation>
    <scope>NUCLEOTIDE SEQUENCE [LARGE SCALE GENOMIC DNA]</scope>
    <source>
        <strain evidence="4">JCM 9140</strain>
    </source>
</reference>
<keyword evidence="5" id="KW-1185">Reference proteome</keyword>
<dbReference type="Proteomes" id="UP000018890">
    <property type="component" value="Unassembled WGS sequence"/>
</dbReference>
<comment type="caution">
    <text evidence="4">The sequence shown here is derived from an EMBL/GenBank/DDBJ whole genome shotgun (WGS) entry which is preliminary data.</text>
</comment>
<accession>W4Q1Q2</accession>
<dbReference type="EMBL" id="BAUT01000015">
    <property type="protein sequence ID" value="GAE25897.1"/>
    <property type="molecule type" value="Genomic_DNA"/>
</dbReference>
<dbReference type="OrthoDB" id="2351415at2"/>
<evidence type="ECO:0000259" key="3">
    <source>
        <dbReference type="Pfam" id="PF22570"/>
    </source>
</evidence>